<evidence type="ECO:0000313" key="1">
    <source>
        <dbReference type="EMBL" id="PWA83893.1"/>
    </source>
</evidence>
<dbReference type="EMBL" id="PKPP01001291">
    <property type="protein sequence ID" value="PWA83893.1"/>
    <property type="molecule type" value="Genomic_DNA"/>
</dbReference>
<sequence length="202" mass="22955">MMSSQRYISDVQAIELDLADDSGIKVKASYELMSRHSGGKSSVGYTLTDQKNYLRKRRQREMKYGEAGTLLRWTREAKNDIVQDVKGKVVHEDANLSATQREWTTIIKYCQIFIEAKPIEIIKLWFCFKVVNVPCHCDALDCCDSFMVCHVAPVEQPLFLQVTVMTGIARISLFLTYCCSKGSLLAEAGAFCTEFMAEFVMF</sequence>
<accession>A0A2U1PDT1</accession>
<dbReference type="PANTHER" id="PTHR47718">
    <property type="entry name" value="OS01G0519700 PROTEIN"/>
    <property type="match status" value="1"/>
</dbReference>
<dbReference type="PANTHER" id="PTHR47718:SF2">
    <property type="entry name" value="PROTEIN FAR1-RELATED SEQUENCE 5-LIKE"/>
    <property type="match status" value="1"/>
</dbReference>
<dbReference type="AlphaFoldDB" id="A0A2U1PDT1"/>
<evidence type="ECO:0000313" key="2">
    <source>
        <dbReference type="Proteomes" id="UP000245207"/>
    </source>
</evidence>
<proteinExistence type="predicted"/>
<organism evidence="1 2">
    <name type="scientific">Artemisia annua</name>
    <name type="common">Sweet wormwood</name>
    <dbReference type="NCBI Taxonomy" id="35608"/>
    <lineage>
        <taxon>Eukaryota</taxon>
        <taxon>Viridiplantae</taxon>
        <taxon>Streptophyta</taxon>
        <taxon>Embryophyta</taxon>
        <taxon>Tracheophyta</taxon>
        <taxon>Spermatophyta</taxon>
        <taxon>Magnoliopsida</taxon>
        <taxon>eudicotyledons</taxon>
        <taxon>Gunneridae</taxon>
        <taxon>Pentapetalae</taxon>
        <taxon>asterids</taxon>
        <taxon>campanulids</taxon>
        <taxon>Asterales</taxon>
        <taxon>Asteraceae</taxon>
        <taxon>Asteroideae</taxon>
        <taxon>Anthemideae</taxon>
        <taxon>Artemisiinae</taxon>
        <taxon>Artemisia</taxon>
    </lineage>
</organism>
<dbReference type="Proteomes" id="UP000245207">
    <property type="component" value="Unassembled WGS sequence"/>
</dbReference>
<protein>
    <submittedName>
        <fullName evidence="1">Protein FAR1-RELATED SEQUENCE 5</fullName>
    </submittedName>
</protein>
<dbReference type="OrthoDB" id="1747991at2759"/>
<reference evidence="1 2" key="1">
    <citation type="journal article" date="2018" name="Mol. Plant">
        <title>The genome of Artemisia annua provides insight into the evolution of Asteraceae family and artemisinin biosynthesis.</title>
        <authorList>
            <person name="Shen Q."/>
            <person name="Zhang L."/>
            <person name="Liao Z."/>
            <person name="Wang S."/>
            <person name="Yan T."/>
            <person name="Shi P."/>
            <person name="Liu M."/>
            <person name="Fu X."/>
            <person name="Pan Q."/>
            <person name="Wang Y."/>
            <person name="Lv Z."/>
            <person name="Lu X."/>
            <person name="Zhang F."/>
            <person name="Jiang W."/>
            <person name="Ma Y."/>
            <person name="Chen M."/>
            <person name="Hao X."/>
            <person name="Li L."/>
            <person name="Tang Y."/>
            <person name="Lv G."/>
            <person name="Zhou Y."/>
            <person name="Sun X."/>
            <person name="Brodelius P.E."/>
            <person name="Rose J.K.C."/>
            <person name="Tang K."/>
        </authorList>
    </citation>
    <scope>NUCLEOTIDE SEQUENCE [LARGE SCALE GENOMIC DNA]</scope>
    <source>
        <strain evidence="2">cv. Huhao1</strain>
        <tissue evidence="1">Leaf</tissue>
    </source>
</reference>
<name>A0A2U1PDT1_ARTAN</name>
<keyword evidence="2" id="KW-1185">Reference proteome</keyword>
<comment type="caution">
    <text evidence="1">The sequence shown here is derived from an EMBL/GenBank/DDBJ whole genome shotgun (WGS) entry which is preliminary data.</text>
</comment>
<gene>
    <name evidence="1" type="ORF">CTI12_AA163300</name>
</gene>